<evidence type="ECO:0000256" key="2">
    <source>
        <dbReference type="ARBA" id="ARBA00022448"/>
    </source>
</evidence>
<sequence>MRTGSMEGTRWDALDSTKKDSDQIGRPSLTFWQDSWRRLKKNKSAMISLFVIVFVILCAVFIPFFWPLSYSEQRLEFANIPPEIDVYDVGAGNYVYITSEYKAIEVDKKGQLIKMADLIKDDKTERTYLYKVDGRSMLVDYGVYFKAKQEFILLERSVKEGEKFPATKAAYLREYYGDKAEDTMVSLKEAEEILNNKIKRFQVIYDDKEISSFKTIRNKTYIWGTDTLGRDMFIRVVYGARMSLLVGIVAAIVNFIIGVFYGGVAGYFGGRVDHLMMRFVDTIYSIPMMLYVILLMVILGPGLKSILIAMGITYWVNMARIVRSQVLSMKEQEFVLAARLLGVSTFKILTRHLIPNIMGPIMVAITMQIPSAMFTEAFLSFIGLGVSAPKASWGSLANDALPGLYTYPYQLFFPALAMSVTILAFNLLSDGLRDSLDPRLRK</sequence>
<comment type="caution">
    <text evidence="10">The sequence shown here is derived from an EMBL/GenBank/DDBJ whole genome shotgun (WGS) entry which is preliminary data.</text>
</comment>
<dbReference type="Pfam" id="PF00528">
    <property type="entry name" value="BPD_transp_1"/>
    <property type="match status" value="1"/>
</dbReference>
<feature type="domain" description="ABC transmembrane type-1" evidence="9">
    <location>
        <begin position="240"/>
        <end position="429"/>
    </location>
</feature>
<evidence type="ECO:0000256" key="3">
    <source>
        <dbReference type="ARBA" id="ARBA00022475"/>
    </source>
</evidence>
<evidence type="ECO:0000259" key="9">
    <source>
        <dbReference type="PROSITE" id="PS50928"/>
    </source>
</evidence>
<evidence type="ECO:0000256" key="4">
    <source>
        <dbReference type="ARBA" id="ARBA00022692"/>
    </source>
</evidence>
<comment type="similarity">
    <text evidence="7">Belongs to the binding-protein-dependent transport system permease family.</text>
</comment>
<evidence type="ECO:0000313" key="11">
    <source>
        <dbReference type="Proteomes" id="UP001595916"/>
    </source>
</evidence>
<dbReference type="InterPro" id="IPR025966">
    <property type="entry name" value="OppC_N"/>
</dbReference>
<keyword evidence="6 7" id="KW-0472">Membrane</keyword>
<evidence type="ECO:0000313" key="10">
    <source>
        <dbReference type="EMBL" id="MFC4805027.1"/>
    </source>
</evidence>
<dbReference type="InterPro" id="IPR035906">
    <property type="entry name" value="MetI-like_sf"/>
</dbReference>
<feature type="transmembrane region" description="Helical" evidence="7">
    <location>
        <begin position="244"/>
        <end position="268"/>
    </location>
</feature>
<dbReference type="CDD" id="cd06261">
    <property type="entry name" value="TM_PBP2"/>
    <property type="match status" value="1"/>
</dbReference>
<feature type="transmembrane region" description="Helical" evidence="7">
    <location>
        <begin position="361"/>
        <end position="387"/>
    </location>
</feature>
<evidence type="ECO:0000256" key="6">
    <source>
        <dbReference type="ARBA" id="ARBA00023136"/>
    </source>
</evidence>
<keyword evidence="5 7" id="KW-1133">Transmembrane helix</keyword>
<dbReference type="InterPro" id="IPR050366">
    <property type="entry name" value="BP-dependent_transpt_permease"/>
</dbReference>
<name>A0ABV9QMS9_9FIRM</name>
<dbReference type="InterPro" id="IPR000515">
    <property type="entry name" value="MetI-like"/>
</dbReference>
<evidence type="ECO:0000256" key="1">
    <source>
        <dbReference type="ARBA" id="ARBA00004651"/>
    </source>
</evidence>
<dbReference type="EMBL" id="JBHSHL010000031">
    <property type="protein sequence ID" value="MFC4805027.1"/>
    <property type="molecule type" value="Genomic_DNA"/>
</dbReference>
<dbReference type="Pfam" id="PF12911">
    <property type="entry name" value="OppC_N"/>
    <property type="match status" value="1"/>
</dbReference>
<proteinExistence type="inferred from homology"/>
<protein>
    <submittedName>
        <fullName evidence="10">ABC transporter permease</fullName>
    </submittedName>
</protein>
<keyword evidence="4 7" id="KW-0812">Transmembrane</keyword>
<feature type="transmembrane region" description="Helical" evidence="7">
    <location>
        <begin position="289"/>
        <end position="316"/>
    </location>
</feature>
<feature type="compositionally biased region" description="Basic and acidic residues" evidence="8">
    <location>
        <begin position="9"/>
        <end position="21"/>
    </location>
</feature>
<dbReference type="Gene3D" id="1.10.3720.10">
    <property type="entry name" value="MetI-like"/>
    <property type="match status" value="1"/>
</dbReference>
<dbReference type="SUPFAM" id="SSF161098">
    <property type="entry name" value="MetI-like"/>
    <property type="match status" value="1"/>
</dbReference>
<feature type="transmembrane region" description="Helical" evidence="7">
    <location>
        <begin position="45"/>
        <end position="66"/>
    </location>
</feature>
<evidence type="ECO:0000256" key="8">
    <source>
        <dbReference type="SAM" id="MobiDB-lite"/>
    </source>
</evidence>
<keyword evidence="11" id="KW-1185">Reference proteome</keyword>
<evidence type="ECO:0000256" key="5">
    <source>
        <dbReference type="ARBA" id="ARBA00022989"/>
    </source>
</evidence>
<keyword evidence="3" id="KW-1003">Cell membrane</keyword>
<accession>A0ABV9QMS9</accession>
<dbReference type="PANTHER" id="PTHR43386">
    <property type="entry name" value="OLIGOPEPTIDE TRANSPORT SYSTEM PERMEASE PROTEIN APPC"/>
    <property type="match status" value="1"/>
</dbReference>
<dbReference type="Proteomes" id="UP001595916">
    <property type="component" value="Unassembled WGS sequence"/>
</dbReference>
<dbReference type="PANTHER" id="PTHR43386:SF22">
    <property type="entry name" value="OLIGOPEPTIDE TRANSPORT SYSTEM PERMEASE PROTEIN OPPC"/>
    <property type="match status" value="1"/>
</dbReference>
<feature type="region of interest" description="Disordered" evidence="8">
    <location>
        <begin position="1"/>
        <end position="21"/>
    </location>
</feature>
<organism evidence="10 11">
    <name type="scientific">Filifactor villosus</name>
    <dbReference type="NCBI Taxonomy" id="29374"/>
    <lineage>
        <taxon>Bacteria</taxon>
        <taxon>Bacillati</taxon>
        <taxon>Bacillota</taxon>
        <taxon>Clostridia</taxon>
        <taxon>Peptostreptococcales</taxon>
        <taxon>Filifactoraceae</taxon>
        <taxon>Filifactor</taxon>
    </lineage>
</organism>
<dbReference type="PROSITE" id="PS50928">
    <property type="entry name" value="ABC_TM1"/>
    <property type="match status" value="1"/>
</dbReference>
<evidence type="ECO:0000256" key="7">
    <source>
        <dbReference type="RuleBase" id="RU363032"/>
    </source>
</evidence>
<dbReference type="RefSeq" id="WP_379788568.1">
    <property type="nucleotide sequence ID" value="NZ_JBHSHL010000031.1"/>
</dbReference>
<comment type="subcellular location">
    <subcellularLocation>
        <location evidence="1 7">Cell membrane</location>
        <topology evidence="1 7">Multi-pass membrane protein</topology>
    </subcellularLocation>
</comment>
<keyword evidence="2 7" id="KW-0813">Transport</keyword>
<reference evidence="11" key="1">
    <citation type="journal article" date="2019" name="Int. J. Syst. Evol. Microbiol.">
        <title>The Global Catalogue of Microorganisms (GCM) 10K type strain sequencing project: providing services to taxonomists for standard genome sequencing and annotation.</title>
        <authorList>
            <consortium name="The Broad Institute Genomics Platform"/>
            <consortium name="The Broad Institute Genome Sequencing Center for Infectious Disease"/>
            <person name="Wu L."/>
            <person name="Ma J."/>
        </authorList>
    </citation>
    <scope>NUCLEOTIDE SEQUENCE [LARGE SCALE GENOMIC DNA]</scope>
    <source>
        <strain evidence="11">CCUG 46385</strain>
    </source>
</reference>
<feature type="transmembrane region" description="Helical" evidence="7">
    <location>
        <begin position="407"/>
        <end position="429"/>
    </location>
</feature>
<gene>
    <name evidence="10" type="ORF">ACFO4R_08025</name>
</gene>